<sequence length="51" mass="6001">MRGSKLCSNRDQDGFVTHFTKLLIRDLLILWSCSLLNHNCSTSIWRSRYIT</sequence>
<keyword evidence="2" id="KW-1185">Reference proteome</keyword>
<dbReference type="Proteomes" id="UP000237347">
    <property type="component" value="Unassembled WGS sequence"/>
</dbReference>
<reference evidence="1 2" key="1">
    <citation type="journal article" date="2018" name="Sci. Data">
        <title>The draft genome sequence of cork oak.</title>
        <authorList>
            <person name="Ramos A.M."/>
            <person name="Usie A."/>
            <person name="Barbosa P."/>
            <person name="Barros P.M."/>
            <person name="Capote T."/>
            <person name="Chaves I."/>
            <person name="Simoes F."/>
            <person name="Abreu I."/>
            <person name="Carrasquinho I."/>
            <person name="Faro C."/>
            <person name="Guimaraes J.B."/>
            <person name="Mendonca D."/>
            <person name="Nobrega F."/>
            <person name="Rodrigues L."/>
            <person name="Saibo N.J.M."/>
            <person name="Varela M.C."/>
            <person name="Egas C."/>
            <person name="Matos J."/>
            <person name="Miguel C.M."/>
            <person name="Oliveira M.M."/>
            <person name="Ricardo C.P."/>
            <person name="Goncalves S."/>
        </authorList>
    </citation>
    <scope>NUCLEOTIDE SEQUENCE [LARGE SCALE GENOMIC DNA]</scope>
    <source>
        <strain evidence="2">cv. HL8</strain>
    </source>
</reference>
<gene>
    <name evidence="1" type="ORF">CFP56_034823</name>
</gene>
<protein>
    <submittedName>
        <fullName evidence="1">Uncharacterized protein</fullName>
    </submittedName>
</protein>
<organism evidence="1 2">
    <name type="scientific">Quercus suber</name>
    <name type="common">Cork oak</name>
    <dbReference type="NCBI Taxonomy" id="58331"/>
    <lineage>
        <taxon>Eukaryota</taxon>
        <taxon>Viridiplantae</taxon>
        <taxon>Streptophyta</taxon>
        <taxon>Embryophyta</taxon>
        <taxon>Tracheophyta</taxon>
        <taxon>Spermatophyta</taxon>
        <taxon>Magnoliopsida</taxon>
        <taxon>eudicotyledons</taxon>
        <taxon>Gunneridae</taxon>
        <taxon>Pentapetalae</taxon>
        <taxon>rosids</taxon>
        <taxon>fabids</taxon>
        <taxon>Fagales</taxon>
        <taxon>Fagaceae</taxon>
        <taxon>Quercus</taxon>
    </lineage>
</organism>
<name>A0AAW0LRT8_QUESU</name>
<evidence type="ECO:0000313" key="1">
    <source>
        <dbReference type="EMBL" id="KAK7853748.1"/>
    </source>
</evidence>
<comment type="caution">
    <text evidence="1">The sequence shown here is derived from an EMBL/GenBank/DDBJ whole genome shotgun (WGS) entry which is preliminary data.</text>
</comment>
<proteinExistence type="predicted"/>
<accession>A0AAW0LRT8</accession>
<dbReference type="EMBL" id="PKMF04000062">
    <property type="protein sequence ID" value="KAK7853748.1"/>
    <property type="molecule type" value="Genomic_DNA"/>
</dbReference>
<evidence type="ECO:0000313" key="2">
    <source>
        <dbReference type="Proteomes" id="UP000237347"/>
    </source>
</evidence>
<dbReference type="AlphaFoldDB" id="A0AAW0LRT8"/>